<dbReference type="Pfam" id="PF01052">
    <property type="entry name" value="FliMN_C"/>
    <property type="match status" value="1"/>
</dbReference>
<evidence type="ECO:0000256" key="1">
    <source>
        <dbReference type="ARBA" id="ARBA00004413"/>
    </source>
</evidence>
<gene>
    <name evidence="9" type="primary">fliY</name>
    <name evidence="9" type="ORF">PWO00_21630</name>
</gene>
<comment type="similarity">
    <text evidence="2">Belongs to the FliN/MopA/SpaO family.</text>
</comment>
<evidence type="ECO:0000259" key="8">
    <source>
        <dbReference type="Pfam" id="PF04509"/>
    </source>
</evidence>
<evidence type="ECO:0000313" key="10">
    <source>
        <dbReference type="Proteomes" id="UP001220217"/>
    </source>
</evidence>
<evidence type="ECO:0000256" key="4">
    <source>
        <dbReference type="ARBA" id="ARBA00022500"/>
    </source>
</evidence>
<keyword evidence="9" id="KW-0969">Cilium</keyword>
<organism evidence="9 10">
    <name type="scientific">Priestia aryabhattai</name>
    <name type="common">Bacillus aryabhattai</name>
    <dbReference type="NCBI Taxonomy" id="412384"/>
    <lineage>
        <taxon>Bacteria</taxon>
        <taxon>Bacillati</taxon>
        <taxon>Bacillota</taxon>
        <taxon>Bacilli</taxon>
        <taxon>Bacillales</taxon>
        <taxon>Bacillaceae</taxon>
        <taxon>Priestia</taxon>
    </lineage>
</organism>
<dbReference type="NCBIfam" id="NF005995">
    <property type="entry name" value="PRK08119.1"/>
    <property type="match status" value="1"/>
</dbReference>
<feature type="domain" description="CheC-like protein" evidence="8">
    <location>
        <begin position="40"/>
        <end position="76"/>
    </location>
</feature>
<dbReference type="NCBIfam" id="TIGR02480">
    <property type="entry name" value="fliN"/>
    <property type="match status" value="1"/>
</dbReference>
<keyword evidence="9" id="KW-0966">Cell projection</keyword>
<feature type="domain" description="Flagellar motor switch protein FliN-like C-terminal" evidence="7">
    <location>
        <begin position="296"/>
        <end position="366"/>
    </location>
</feature>
<keyword evidence="6" id="KW-0472">Membrane</keyword>
<dbReference type="InterPro" id="IPR012826">
    <property type="entry name" value="FliN"/>
</dbReference>
<dbReference type="PANTHER" id="PTHR43484:SF1">
    <property type="entry name" value="FLAGELLAR MOTOR SWITCH PROTEIN FLIN"/>
    <property type="match status" value="1"/>
</dbReference>
<dbReference type="AlphaFoldDB" id="A0ABD7WSU7"/>
<proteinExistence type="inferred from homology"/>
<dbReference type="InterPro" id="IPR028976">
    <property type="entry name" value="CheC-like_sf"/>
</dbReference>
<dbReference type="GO" id="GO:0005886">
    <property type="term" value="C:plasma membrane"/>
    <property type="evidence" value="ECO:0007669"/>
    <property type="project" value="UniProtKB-SubCell"/>
</dbReference>
<name>A0ABD7WSU7_PRIAR</name>
<evidence type="ECO:0000256" key="5">
    <source>
        <dbReference type="ARBA" id="ARBA00022779"/>
    </source>
</evidence>
<sequence length="376" mass="41025">MSDDMLSQDEIDALLKGTSSLDEVSETNKSSQVDDYFTEMEKDALGEIGNISFGSSATALSALLNQKVDITTPFVSLIHKEELTGEFPNPHVAVQVQYTEGFSGTNLLVIKHEDAAVISDLMLGGTGENPTEIMDEIKLSAVQEAMNQMMGSAATSMSTVFQKKIDISPPSLDILNIQKGEGTELIPQDDVFVKVSFNLKVGTLIDSNIMQLLSMPFAKSLVEELLVPNAEDTAASIEKERDLNKKQLESPAAEYIQHEETQQAEPVHVPVDVQPASFSEFEHVSSPQGDSRNLDMLLDIPLQVTVELGRTKRTVQEILALSSGAIIELDKLAGEPVDILINSKLIAKGEVVVIDENFGVRVTDIISQKDRINKLK</sequence>
<evidence type="ECO:0000256" key="2">
    <source>
        <dbReference type="ARBA" id="ARBA00009226"/>
    </source>
</evidence>
<dbReference type="Gene3D" id="3.40.1550.10">
    <property type="entry name" value="CheC-like"/>
    <property type="match status" value="1"/>
</dbReference>
<accession>A0ABD7WSU7</accession>
<dbReference type="SUPFAM" id="SSF101801">
    <property type="entry name" value="Surface presentation of antigens (SPOA)"/>
    <property type="match status" value="1"/>
</dbReference>
<keyword evidence="9" id="KW-0282">Flagellum</keyword>
<dbReference type="InterPro" id="IPR001543">
    <property type="entry name" value="FliN-like_C"/>
</dbReference>
<dbReference type="InterPro" id="IPR051469">
    <property type="entry name" value="FliN/MopA/SpaO"/>
</dbReference>
<evidence type="ECO:0000256" key="3">
    <source>
        <dbReference type="ARBA" id="ARBA00022475"/>
    </source>
</evidence>
<dbReference type="GO" id="GO:0006935">
    <property type="term" value="P:chemotaxis"/>
    <property type="evidence" value="ECO:0007669"/>
    <property type="project" value="UniProtKB-KW"/>
</dbReference>
<dbReference type="RefSeq" id="WP_275036448.1">
    <property type="nucleotide sequence ID" value="NZ_CP118718.1"/>
</dbReference>
<dbReference type="InterPro" id="IPR007597">
    <property type="entry name" value="CheC"/>
</dbReference>
<protein>
    <submittedName>
        <fullName evidence="9">Flagellar motor switch phosphatase FliY</fullName>
    </submittedName>
</protein>
<dbReference type="Proteomes" id="UP001220217">
    <property type="component" value="Chromosome"/>
</dbReference>
<dbReference type="InterPro" id="IPR036429">
    <property type="entry name" value="SpoA-like_sf"/>
</dbReference>
<reference evidence="9 10" key="1">
    <citation type="submission" date="2023-02" db="EMBL/GenBank/DDBJ databases">
        <title>Complete genome sequence of Priestia aryabhattai G5MAi6, a methanol-tolerant strain isolated from tap water in Hong Kong.</title>
        <authorList>
            <person name="Leung K.M."/>
            <person name="Lai G.K.K."/>
            <person name="Griffin S.D.J."/>
        </authorList>
    </citation>
    <scope>NUCLEOTIDE SEQUENCE [LARGE SCALE GENOMIC DNA]</scope>
    <source>
        <strain evidence="9 10">G5MAi6</strain>
    </source>
</reference>
<dbReference type="PRINTS" id="PR00956">
    <property type="entry name" value="FLGMOTORFLIN"/>
</dbReference>
<dbReference type="PANTHER" id="PTHR43484">
    <property type="match status" value="1"/>
</dbReference>
<dbReference type="SUPFAM" id="SSF103039">
    <property type="entry name" value="CheC-like"/>
    <property type="match status" value="1"/>
</dbReference>
<evidence type="ECO:0000259" key="7">
    <source>
        <dbReference type="Pfam" id="PF01052"/>
    </source>
</evidence>
<evidence type="ECO:0000256" key="6">
    <source>
        <dbReference type="ARBA" id="ARBA00023136"/>
    </source>
</evidence>
<evidence type="ECO:0000313" key="9">
    <source>
        <dbReference type="EMBL" id="WEA43404.1"/>
    </source>
</evidence>
<dbReference type="Pfam" id="PF04509">
    <property type="entry name" value="CheC"/>
    <property type="match status" value="2"/>
</dbReference>
<keyword evidence="4" id="KW-0145">Chemotaxis</keyword>
<dbReference type="GO" id="GO:0097588">
    <property type="term" value="P:archaeal or bacterial-type flagellum-dependent cell motility"/>
    <property type="evidence" value="ECO:0007669"/>
    <property type="project" value="UniProtKB-KW"/>
</dbReference>
<dbReference type="CDD" id="cd17907">
    <property type="entry name" value="FliY_FliN-Y"/>
    <property type="match status" value="1"/>
</dbReference>
<keyword evidence="3" id="KW-1003">Cell membrane</keyword>
<comment type="subcellular location">
    <subcellularLocation>
        <location evidence="1">Cell membrane</location>
        <topology evidence="1">Peripheral membrane protein</topology>
        <orientation evidence="1">Cytoplasmic side</orientation>
    </subcellularLocation>
</comment>
<dbReference type="InterPro" id="IPR001172">
    <property type="entry name" value="FliN_T3SS_HrcQb"/>
</dbReference>
<dbReference type="Gene3D" id="2.30.330.10">
    <property type="entry name" value="SpoA-like"/>
    <property type="match status" value="1"/>
</dbReference>
<dbReference type="EMBL" id="CP118718">
    <property type="protein sequence ID" value="WEA43404.1"/>
    <property type="molecule type" value="Genomic_DNA"/>
</dbReference>
<feature type="domain" description="CheC-like protein" evidence="8">
    <location>
        <begin position="138"/>
        <end position="172"/>
    </location>
</feature>
<keyword evidence="5" id="KW-0283">Flagellar rotation</keyword>